<organism evidence="7 8">
    <name type="scientific">Macrostomum lignano</name>
    <dbReference type="NCBI Taxonomy" id="282301"/>
    <lineage>
        <taxon>Eukaryota</taxon>
        <taxon>Metazoa</taxon>
        <taxon>Spiralia</taxon>
        <taxon>Lophotrochozoa</taxon>
        <taxon>Platyhelminthes</taxon>
        <taxon>Rhabditophora</taxon>
        <taxon>Macrostomorpha</taxon>
        <taxon>Macrostomida</taxon>
        <taxon>Macrostomidae</taxon>
        <taxon>Macrostomum</taxon>
    </lineage>
</organism>
<keyword evidence="2 4" id="KW-0863">Zinc-finger</keyword>
<dbReference type="PANTHER" id="PTHR13363:SF6">
    <property type="entry name" value="RING FINGER AND SPRY DOMAIN-CONTAINING PROTEIN 1"/>
    <property type="match status" value="1"/>
</dbReference>
<keyword evidence="3" id="KW-0862">Zinc</keyword>
<dbReference type="Pfam" id="PF13920">
    <property type="entry name" value="zf-C3HC4_3"/>
    <property type="match status" value="1"/>
</dbReference>
<dbReference type="InterPro" id="IPR013320">
    <property type="entry name" value="ConA-like_dom_sf"/>
</dbReference>
<dbReference type="Pfam" id="PF01359">
    <property type="entry name" value="Transposase_1"/>
    <property type="match status" value="1"/>
</dbReference>
<evidence type="ECO:0000256" key="1">
    <source>
        <dbReference type="ARBA" id="ARBA00022723"/>
    </source>
</evidence>
<dbReference type="PROSITE" id="PS50089">
    <property type="entry name" value="ZF_RING_2"/>
    <property type="match status" value="1"/>
</dbReference>
<feature type="compositionally biased region" description="Basic residues" evidence="5">
    <location>
        <begin position="357"/>
        <end position="366"/>
    </location>
</feature>
<evidence type="ECO:0000256" key="2">
    <source>
        <dbReference type="ARBA" id="ARBA00022771"/>
    </source>
</evidence>
<name>A0A1I8IBW2_9PLAT</name>
<dbReference type="InterPro" id="IPR001841">
    <property type="entry name" value="Znf_RING"/>
</dbReference>
<dbReference type="InterPro" id="IPR013083">
    <property type="entry name" value="Znf_RING/FYVE/PHD"/>
</dbReference>
<evidence type="ECO:0000256" key="4">
    <source>
        <dbReference type="PROSITE-ProRule" id="PRU00175"/>
    </source>
</evidence>
<dbReference type="GO" id="GO:0008270">
    <property type="term" value="F:zinc ion binding"/>
    <property type="evidence" value="ECO:0007669"/>
    <property type="project" value="UniProtKB-KW"/>
</dbReference>
<protein>
    <submittedName>
        <fullName evidence="8">RING-type domain-containing protein</fullName>
    </submittedName>
</protein>
<evidence type="ECO:0000256" key="3">
    <source>
        <dbReference type="ARBA" id="ARBA00022833"/>
    </source>
</evidence>
<dbReference type="GO" id="GO:0004842">
    <property type="term" value="F:ubiquitin-protein transferase activity"/>
    <property type="evidence" value="ECO:0007669"/>
    <property type="project" value="InterPro"/>
</dbReference>
<dbReference type="GO" id="GO:0005737">
    <property type="term" value="C:cytoplasm"/>
    <property type="evidence" value="ECO:0007669"/>
    <property type="project" value="TreeGrafter"/>
</dbReference>
<evidence type="ECO:0000256" key="5">
    <source>
        <dbReference type="SAM" id="MobiDB-lite"/>
    </source>
</evidence>
<feature type="region of interest" description="Disordered" evidence="5">
    <location>
        <begin position="357"/>
        <end position="377"/>
    </location>
</feature>
<dbReference type="GO" id="GO:0051603">
    <property type="term" value="P:proteolysis involved in protein catabolic process"/>
    <property type="evidence" value="ECO:0007669"/>
    <property type="project" value="TreeGrafter"/>
</dbReference>
<dbReference type="InterPro" id="IPR003877">
    <property type="entry name" value="SPRY_dom"/>
</dbReference>
<evidence type="ECO:0000313" key="8">
    <source>
        <dbReference type="WBParaSite" id="maker-uti_cns_0011263-snap-gene-0.2-mRNA-1"/>
    </source>
</evidence>
<evidence type="ECO:0000259" key="6">
    <source>
        <dbReference type="PROSITE" id="PS50089"/>
    </source>
</evidence>
<dbReference type="PANTHER" id="PTHR13363">
    <property type="entry name" value="RING FINGER AND SRY DOMAIN-CONTAINING"/>
    <property type="match status" value="1"/>
</dbReference>
<dbReference type="Gene3D" id="3.30.420.10">
    <property type="entry name" value="Ribonuclease H-like superfamily/Ribonuclease H"/>
    <property type="match status" value="1"/>
</dbReference>
<dbReference type="Proteomes" id="UP000095280">
    <property type="component" value="Unplaced"/>
</dbReference>
<dbReference type="Gene3D" id="3.30.40.10">
    <property type="entry name" value="Zinc/RING finger domain, C3HC4 (zinc finger)"/>
    <property type="match status" value="1"/>
</dbReference>
<dbReference type="InterPro" id="IPR001888">
    <property type="entry name" value="Transposase_1"/>
</dbReference>
<accession>A0A1I8IBW2</accession>
<dbReference type="GO" id="GO:0003676">
    <property type="term" value="F:nucleic acid binding"/>
    <property type="evidence" value="ECO:0007669"/>
    <property type="project" value="InterPro"/>
</dbReference>
<dbReference type="InterPro" id="IPR036397">
    <property type="entry name" value="RNaseH_sf"/>
</dbReference>
<dbReference type="InterPro" id="IPR043136">
    <property type="entry name" value="B30.2/SPRY_sf"/>
</dbReference>
<evidence type="ECO:0000313" key="7">
    <source>
        <dbReference type="Proteomes" id="UP000095280"/>
    </source>
</evidence>
<reference evidence="8" key="1">
    <citation type="submission" date="2016-11" db="UniProtKB">
        <authorList>
            <consortium name="WormBaseParasite"/>
        </authorList>
    </citation>
    <scope>IDENTIFICATION</scope>
</reference>
<sequence length="918" mass="102353">STNLIEQLHQRTALSQAGQLIVWRRSTSQHEVLKADPSQGHSATEIFEEMRQTIGDFCPSYETIRRWAIAICNSKEDLDDKPRSGRPTSAWTDSLRARRVAMCASNLQWCRQEGMAFLQRIVACNETWAHSWEAELKRQSATWCRPGSPRPQKAIRSIGQLKVMHVTFFNQEGLLFDQPVPVGQTVNGDFYLSVLVKVWRAIQDKRPALHAAGPILLHDNAAPHQKQSVLATIESWGWEILPHPPYSPDLSPCNFFLFPRIKESMRGQCFSIEEDVNQAYKAGIAAVTNNGMTTNIDGLVQRWEKCIEAEGSYFDSGVLAVAGRPDRDLSSNVPVTSHRLMPQLHQMGNSCISGRRRARHLRRRRAQPQADEASRHSSMMLDLSQLSDNRSLPYIISLYDQLEDISFLTDLLGEGGNRLTEQESIRLTVRFIVRHYDRDENETLKKFALFQLHSYSEVERQFLIMVGILIEEVPIDHCLGACIISMILDGGCLPTKELVSDLMQQLDFANASSLPEIKQKNSLCVVAALATKLAGAMFNSLLTVELLQFVHNRLANLTAPPATAASSDDRPGLVLQICSLTSDTEQISLTDCLIRAESWLPMSDSGPLRELASLSLLLLDNYFLPPGRVSAWDAAASQRERLNAMLSAETSTEAMHILPDGLEARSDAASFESVRATFPAKSGKWYYEVTLVTGGIMQIGWASGATVFLSHEGIGVGDDALSLGIDGCRMCIWTNGRPSQFSLNGKWSGETHKAFLQQQQRQHAEPQSDLAIYPAASLMSNQQCRFNFGSRPFRYPPPEGVSDTMDSAGQLPADSLARRILPWTAAVRHRRERLMRQDFSGLCHICADLPATTRLKPCGHSGLCVRCPGMLAECPFCRAGIESCELPLLATQLNPYTRPVDLMNELPGFEPLHSWNRL</sequence>
<dbReference type="Gene3D" id="2.60.120.920">
    <property type="match status" value="2"/>
</dbReference>
<dbReference type="InterPro" id="IPR045129">
    <property type="entry name" value="RNF123/RKP/RSPRY1"/>
</dbReference>
<feature type="domain" description="RING-type" evidence="6">
    <location>
        <begin position="843"/>
        <end position="878"/>
    </location>
</feature>
<proteinExistence type="predicted"/>
<dbReference type="SUPFAM" id="SSF49899">
    <property type="entry name" value="Concanavalin A-like lectins/glucanases"/>
    <property type="match status" value="1"/>
</dbReference>
<dbReference type="WBParaSite" id="maker-uti_cns_0011263-snap-gene-0.2-mRNA-1">
    <property type="protein sequence ID" value="maker-uti_cns_0011263-snap-gene-0.2-mRNA-1"/>
    <property type="gene ID" value="maker-uti_cns_0011263-snap-gene-0.2"/>
</dbReference>
<keyword evidence="7" id="KW-1185">Reference proteome</keyword>
<dbReference type="AlphaFoldDB" id="A0A1I8IBW2"/>
<keyword evidence="1" id="KW-0479">Metal-binding</keyword>
<dbReference type="SMART" id="SM00449">
    <property type="entry name" value="SPRY"/>
    <property type="match status" value="1"/>
</dbReference>